<name>A0A425XZC9_9BACT</name>
<dbReference type="Gene3D" id="1.10.4200.10">
    <property type="entry name" value="Triphosphoribosyl-dephospho-CoA protein"/>
    <property type="match status" value="2"/>
</dbReference>
<comment type="catalytic activity">
    <reaction evidence="1">
        <text>3'-dephospho-CoA + ATP = 2'-(5''-triphospho-alpha-D-ribosyl)-3'-dephospho-CoA + adenine</text>
        <dbReference type="Rhea" id="RHEA:15117"/>
        <dbReference type="ChEBI" id="CHEBI:16708"/>
        <dbReference type="ChEBI" id="CHEBI:30616"/>
        <dbReference type="ChEBI" id="CHEBI:57328"/>
        <dbReference type="ChEBI" id="CHEBI:61378"/>
        <dbReference type="EC" id="2.4.2.52"/>
    </reaction>
</comment>
<comment type="caution">
    <text evidence="7">The sequence shown here is derived from an EMBL/GenBank/DDBJ whole genome shotgun (WGS) entry which is preliminary data.</text>
</comment>
<dbReference type="EMBL" id="QQWG01000012">
    <property type="protein sequence ID" value="RRG20550.1"/>
    <property type="molecule type" value="Genomic_DNA"/>
</dbReference>
<evidence type="ECO:0000256" key="3">
    <source>
        <dbReference type="ARBA" id="ARBA00022695"/>
    </source>
</evidence>
<dbReference type="GO" id="GO:0005524">
    <property type="term" value="F:ATP binding"/>
    <property type="evidence" value="ECO:0007669"/>
    <property type="project" value="UniProtKB-KW"/>
</dbReference>
<reference evidence="7 8" key="1">
    <citation type="submission" date="2018-07" db="EMBL/GenBank/DDBJ databases">
        <title>Draft genome sequence of Ancylomarina sp. M1P.</title>
        <authorList>
            <person name="Yadav S."/>
            <person name="Villanueva L."/>
            <person name="Damste J.S.S."/>
        </authorList>
    </citation>
    <scope>NUCLEOTIDE SEQUENCE [LARGE SCALE GENOMIC DNA]</scope>
    <source>
        <strain evidence="7 8">M1P</strain>
    </source>
</reference>
<dbReference type="Pfam" id="PF03802">
    <property type="entry name" value="CitX"/>
    <property type="match status" value="1"/>
</dbReference>
<dbReference type="PANTHER" id="PTHR30201:SF2">
    <property type="entry name" value="2-(5''-TRIPHOSPHORIBOSYL)-3'-DEPHOSPHOCOENZYME-A SYNTHASE"/>
    <property type="match status" value="1"/>
</dbReference>
<sequence length="471" mass="53189">MTAGMDKSIEELLLAKDRRRDLRMQRLERGCITLSFNLNIPGLPKSNDSFHAFFTTCLNELQDYLLSHRIVINRETIHCETDAAGDFFLSEIIDPDYSAIQIKKLCESFETNHPVGRFLDVDVVDEKGEPISSGKAKLCFFCNNAPAIYCMRKQAHDYAAMRMKVELEISKYQESKRKNRVCKQLAILATQSLLHEVALAPKPGLVDRFDEGSHTDMDFSTFLNSTAALSVSFKKIAEFGYTFSGDNLKDALPNLRLIGLEIEADMFAETHGVNTHKGAIFLLGFSIFVSAYLLAKESFSNERFVSIIQAMNGDLVARELGKKLYLGKETHGEECFRRFGKKGQGIRGEIQAGMPCVFQKALPVLYQHFDSEKILNDKLLNKGLTHALLAIISQNDDSNILYRKGEEILEELKNRAVACMDKYGTAQFDADYEALVEFCRHKKISPGGSADLLAVSYFMYNVNRQLVWNDE</sequence>
<evidence type="ECO:0008006" key="9">
    <source>
        <dbReference type="Google" id="ProtNLM"/>
    </source>
</evidence>
<dbReference type="InterPro" id="IPR005551">
    <property type="entry name" value="CitX"/>
</dbReference>
<evidence type="ECO:0000256" key="6">
    <source>
        <dbReference type="ARBA" id="ARBA00048574"/>
    </source>
</evidence>
<organism evidence="7 8">
    <name type="scientific">Ancylomarina euxinus</name>
    <dbReference type="NCBI Taxonomy" id="2283627"/>
    <lineage>
        <taxon>Bacteria</taxon>
        <taxon>Pseudomonadati</taxon>
        <taxon>Bacteroidota</taxon>
        <taxon>Bacteroidia</taxon>
        <taxon>Marinilabiliales</taxon>
        <taxon>Marinifilaceae</taxon>
        <taxon>Ancylomarina</taxon>
    </lineage>
</organism>
<evidence type="ECO:0000313" key="8">
    <source>
        <dbReference type="Proteomes" id="UP000285794"/>
    </source>
</evidence>
<keyword evidence="2" id="KW-0808">Transferase</keyword>
<evidence type="ECO:0000313" key="7">
    <source>
        <dbReference type="EMBL" id="RRG20550.1"/>
    </source>
</evidence>
<dbReference type="AlphaFoldDB" id="A0A425XZC9"/>
<dbReference type="InterPro" id="IPR002736">
    <property type="entry name" value="CitG"/>
</dbReference>
<dbReference type="Proteomes" id="UP000285794">
    <property type="component" value="Unassembled WGS sequence"/>
</dbReference>
<keyword evidence="5" id="KW-0067">ATP-binding</keyword>
<keyword evidence="8" id="KW-1185">Reference proteome</keyword>
<protein>
    <recommendedName>
        <fullName evidence="9">Triphosphoribosyl-dephospho-CoA synthase</fullName>
    </recommendedName>
</protein>
<accession>A0A425XZC9</accession>
<dbReference type="GO" id="GO:0050519">
    <property type="term" value="F:holo-citrate lyase synthase activity"/>
    <property type="evidence" value="ECO:0007669"/>
    <property type="project" value="UniProtKB-EC"/>
</dbReference>
<evidence type="ECO:0000256" key="2">
    <source>
        <dbReference type="ARBA" id="ARBA00022679"/>
    </source>
</evidence>
<comment type="catalytic activity">
    <reaction evidence="6">
        <text>apo-[citrate lyase ACP] + 2'-(5''-triphospho-alpha-D-ribosyl)-3'-dephospho-CoA = holo-[citrate lyase ACP] + diphosphate</text>
        <dbReference type="Rhea" id="RHEA:16333"/>
        <dbReference type="Rhea" id="RHEA-COMP:10157"/>
        <dbReference type="Rhea" id="RHEA-COMP:10158"/>
        <dbReference type="ChEBI" id="CHEBI:29999"/>
        <dbReference type="ChEBI" id="CHEBI:33019"/>
        <dbReference type="ChEBI" id="CHEBI:61378"/>
        <dbReference type="ChEBI" id="CHEBI:82683"/>
        <dbReference type="EC" id="2.7.7.61"/>
    </reaction>
</comment>
<dbReference type="GO" id="GO:0051191">
    <property type="term" value="P:prosthetic group biosynthetic process"/>
    <property type="evidence" value="ECO:0007669"/>
    <property type="project" value="InterPro"/>
</dbReference>
<proteinExistence type="predicted"/>
<dbReference type="Pfam" id="PF01874">
    <property type="entry name" value="CitG"/>
    <property type="match status" value="1"/>
</dbReference>
<gene>
    <name evidence="7" type="ORF">DWB61_12470</name>
</gene>
<dbReference type="GO" id="GO:0046917">
    <property type="term" value="F:triphosphoribosyl-dephospho-CoA synthase activity"/>
    <property type="evidence" value="ECO:0007669"/>
    <property type="project" value="UniProtKB-EC"/>
</dbReference>
<evidence type="ECO:0000256" key="1">
    <source>
        <dbReference type="ARBA" id="ARBA00001210"/>
    </source>
</evidence>
<keyword evidence="3" id="KW-0548">Nucleotidyltransferase</keyword>
<evidence type="ECO:0000256" key="5">
    <source>
        <dbReference type="ARBA" id="ARBA00022840"/>
    </source>
</evidence>
<keyword evidence="4" id="KW-0547">Nucleotide-binding</keyword>
<evidence type="ECO:0000256" key="4">
    <source>
        <dbReference type="ARBA" id="ARBA00022741"/>
    </source>
</evidence>
<dbReference type="PANTHER" id="PTHR30201">
    <property type="entry name" value="TRIPHOSPHORIBOSYL-DEPHOSPHO-COA SYNTHASE"/>
    <property type="match status" value="1"/>
</dbReference>